<organism evidence="1">
    <name type="scientific">bioreactor metagenome</name>
    <dbReference type="NCBI Taxonomy" id="1076179"/>
    <lineage>
        <taxon>unclassified sequences</taxon>
        <taxon>metagenomes</taxon>
        <taxon>ecological metagenomes</taxon>
    </lineage>
</organism>
<evidence type="ECO:0000313" key="1">
    <source>
        <dbReference type="EMBL" id="MPL60402.1"/>
    </source>
</evidence>
<dbReference type="AlphaFoldDB" id="A0A644T2F9"/>
<sequence length="191" mass="21927">MPREKYGVQPIILTFSDGDPILAGAYEAAYKAGDEEGMKTAIKRYKFQIKKYLNALIASIDRHAKSSLAKRWKDIKIVFAASYNNGDDSRDLAWLKFCGDEKGIERAKVAPERLHIHVLITGTCAFTVKEYIDNYWRYIDTDNKISRHGLVEKDYDALKGNLDTEMGLNNYLDYMKNQAFTVRNWCQNKPA</sequence>
<gene>
    <name evidence="1" type="ORF">SDC9_05963</name>
</gene>
<name>A0A644T2F9_9ZZZZ</name>
<accession>A0A644T2F9</accession>
<dbReference type="EMBL" id="VSSQ01000012">
    <property type="protein sequence ID" value="MPL60402.1"/>
    <property type="molecule type" value="Genomic_DNA"/>
</dbReference>
<protein>
    <submittedName>
        <fullName evidence="1">Uncharacterized protein</fullName>
    </submittedName>
</protein>
<reference evidence="1" key="1">
    <citation type="submission" date="2019-08" db="EMBL/GenBank/DDBJ databases">
        <authorList>
            <person name="Kucharzyk K."/>
            <person name="Murdoch R.W."/>
            <person name="Higgins S."/>
            <person name="Loffler F."/>
        </authorList>
    </citation>
    <scope>NUCLEOTIDE SEQUENCE</scope>
</reference>
<proteinExistence type="predicted"/>
<comment type="caution">
    <text evidence="1">The sequence shown here is derived from an EMBL/GenBank/DDBJ whole genome shotgun (WGS) entry which is preliminary data.</text>
</comment>